<evidence type="ECO:0000259" key="4">
    <source>
        <dbReference type="Pfam" id="PF01712"/>
    </source>
</evidence>
<dbReference type="GO" id="GO:0005524">
    <property type="term" value="F:ATP binding"/>
    <property type="evidence" value="ECO:0007669"/>
    <property type="project" value="UniProtKB-KW"/>
</dbReference>
<dbReference type="OMA" id="MLDMHRR"/>
<name>J3JYI7_DENPD</name>
<reference evidence="9 10" key="2">
    <citation type="journal article" date="2013" name="Genome Biol.">
        <title>Draft genome of the mountain pine beetle, Dendroctonus ponderosae Hopkins, a major forest pest.</title>
        <authorList>
            <person name="Keeling C.I."/>
            <person name="Yuen M.M."/>
            <person name="Liao N.Y."/>
            <person name="Docking T.R."/>
            <person name="Chan S.K."/>
            <person name="Taylor G.A."/>
            <person name="Palmquist D.L."/>
            <person name="Jackman S.D."/>
            <person name="Nguyen A."/>
            <person name="Li M."/>
            <person name="Henderson H."/>
            <person name="Janes J.K."/>
            <person name="Zhao Y."/>
            <person name="Pandoh P."/>
            <person name="Moore R."/>
            <person name="Sperling F.A."/>
            <person name="Huber D.P."/>
            <person name="Birol I."/>
            <person name="Jones S.J."/>
            <person name="Bohlmann J."/>
        </authorList>
    </citation>
    <scope>NUCLEOTIDE SEQUENCE</scope>
</reference>
<evidence type="ECO:0000313" key="10">
    <source>
        <dbReference type="Proteomes" id="UP000030742"/>
    </source>
</evidence>
<evidence type="ECO:0000313" key="7">
    <source>
        <dbReference type="EMBL" id="ERL88793.1"/>
    </source>
</evidence>
<dbReference type="OrthoDB" id="567086at2759"/>
<feature type="binding site" evidence="3">
    <location>
        <begin position="17"/>
        <end position="25"/>
    </location>
    <ligand>
        <name>ATP</name>
        <dbReference type="ChEBI" id="CHEBI:30616"/>
    </ligand>
</feature>
<feature type="binding site" evidence="3">
    <location>
        <begin position="152"/>
        <end position="156"/>
    </location>
    <ligand>
        <name>ATP</name>
        <dbReference type="ChEBI" id="CHEBI:30616"/>
    </ligand>
</feature>
<dbReference type="CDD" id="cd01673">
    <property type="entry name" value="dNK"/>
    <property type="match status" value="1"/>
</dbReference>
<dbReference type="Proteomes" id="UP000030742">
    <property type="component" value="Unassembled WGS sequence"/>
</dbReference>
<dbReference type="Gene3D" id="3.40.50.300">
    <property type="entry name" value="P-loop containing nucleotide triphosphate hydrolases"/>
    <property type="match status" value="1"/>
</dbReference>
<dbReference type="PANTHER" id="PTHR10513:SF24">
    <property type="entry name" value="THYMIDINE KINASE 2, MITOCHONDRIAL"/>
    <property type="match status" value="1"/>
</dbReference>
<evidence type="ECO:0000313" key="5">
    <source>
        <dbReference type="EMBL" id="AEE63273.1"/>
    </source>
</evidence>
<sequence>MSISKNSQRPFTVIVEGNIGSGKTTFLQHFNKFDDICVLAEPIELWRNCNGHNLLGLLYEDRKKWSFTFQSYVQLTMLEQHTKLTDRPIKLMERSIYSARYCFVEKMKQDGLLSHASAAVLDKHFEWVKEYANVGVDLIVYLRTSPHVVYERMMLRNRAEEKSVSLEYLQALHQIHEDWLYHKTIFSVAAPVLVLNANLDKSVIHEEYMKCEPQILNRTLTVHT</sequence>
<dbReference type="InterPro" id="IPR027417">
    <property type="entry name" value="P-loop_NTPase"/>
</dbReference>
<proteinExistence type="evidence at transcript level"/>
<dbReference type="EMBL" id="KB632099">
    <property type="protein sequence ID" value="ERL88793.1"/>
    <property type="molecule type" value="Genomic_DNA"/>
</dbReference>
<dbReference type="SUPFAM" id="SSF52540">
    <property type="entry name" value="P-loop containing nucleoside triphosphate hydrolases"/>
    <property type="match status" value="1"/>
</dbReference>
<evidence type="ECO:0000256" key="2">
    <source>
        <dbReference type="PIRSR" id="PIRSR000705-1"/>
    </source>
</evidence>
<feature type="active site" description="Proton acceptor" evidence="2">
    <location>
        <position position="93"/>
    </location>
</feature>
<dbReference type="GO" id="GO:0005739">
    <property type="term" value="C:mitochondrion"/>
    <property type="evidence" value="ECO:0007669"/>
    <property type="project" value="TreeGrafter"/>
</dbReference>
<evidence type="ECO:0000256" key="3">
    <source>
        <dbReference type="PIRSR" id="PIRSR000705-3"/>
    </source>
</evidence>
<comment type="similarity">
    <text evidence="1">Belongs to the DCK/DGK family.</text>
</comment>
<dbReference type="FunFam" id="3.40.50.300:FF:001571">
    <property type="entry name" value="Deoxynucleoside kinase"/>
    <property type="match status" value="1"/>
</dbReference>
<dbReference type="EMBL" id="BT128315">
    <property type="protein sequence ID" value="AEE63273.1"/>
    <property type="molecule type" value="mRNA"/>
</dbReference>
<dbReference type="STRING" id="77166.J3JYI7"/>
<evidence type="ECO:0000313" key="8">
    <source>
        <dbReference type="EnsemblMetazoa" id="XP_019766879.1"/>
    </source>
</evidence>
<keyword evidence="3" id="KW-0067">ATP-binding</keyword>
<keyword evidence="3" id="KW-0547">Nucleotide-binding</keyword>
<dbReference type="InterPro" id="IPR050566">
    <property type="entry name" value="Deoxyribonucleoside_kinase"/>
</dbReference>
<evidence type="ECO:0000313" key="6">
    <source>
        <dbReference type="EMBL" id="ENN73204.1"/>
    </source>
</evidence>
<dbReference type="InterPro" id="IPR031314">
    <property type="entry name" value="DNK_dom"/>
</dbReference>
<reference evidence="8" key="3">
    <citation type="submission" date="2024-08" db="UniProtKB">
        <authorList>
            <consortium name="EnsemblMetazoa"/>
        </authorList>
    </citation>
    <scope>IDENTIFICATION</scope>
</reference>
<dbReference type="GO" id="GO:0019136">
    <property type="term" value="F:deoxynucleoside kinase activity"/>
    <property type="evidence" value="ECO:0007669"/>
    <property type="project" value="InterPro"/>
</dbReference>
<reference evidence="5" key="1">
    <citation type="journal article" date="2012" name="Insect Biochem. Mol. Biol.">
        <title>Transcriptome and full-length cDNA resources for the mountain pine beetle, Dendroctonus ponderosae Hopkins, a major insect pest of pine forests.</title>
        <authorList>
            <person name="Keeling C.I."/>
            <person name="Henderson H."/>
            <person name="Li M."/>
            <person name="Yuen M."/>
            <person name="Clark E.L."/>
            <person name="Fraser J.D."/>
            <person name="Huber D.P."/>
            <person name="Liao N.Y."/>
            <person name="Roderick Docking T."/>
            <person name="Birol I."/>
            <person name="Chan S.K."/>
            <person name="Taylor G.A."/>
            <person name="Palmquist D."/>
            <person name="Jones S.J."/>
            <person name="Bohlmann J."/>
        </authorList>
    </citation>
    <scope>NUCLEOTIDE SEQUENCE</scope>
    <source>
        <tissue evidence="5">Midgut and adhering fatbody of emerged adults of both sexes 1</tissue>
    </source>
</reference>
<dbReference type="HOGENOM" id="CLU_030466_1_0_1"/>
<feature type="domain" description="Deoxynucleoside kinase" evidence="4">
    <location>
        <begin position="14"/>
        <end position="200"/>
    </location>
</feature>
<dbReference type="InterPro" id="IPR002624">
    <property type="entry name" value="DCK/DGK"/>
</dbReference>
<protein>
    <recommendedName>
        <fullName evidence="4">Deoxynucleoside kinase domain-containing protein</fullName>
    </recommendedName>
</protein>
<gene>
    <name evidence="7" type="ORF">D910_06175</name>
    <name evidence="6" type="ORF">YQE_10183</name>
</gene>
<keyword evidence="9" id="KW-1185">Reference proteome</keyword>
<dbReference type="PANTHER" id="PTHR10513">
    <property type="entry name" value="DEOXYNUCLEOSIDE KINASE"/>
    <property type="match status" value="1"/>
</dbReference>
<dbReference type="PIRSF" id="PIRSF000705">
    <property type="entry name" value="DNK"/>
    <property type="match status" value="1"/>
</dbReference>
<dbReference type="Pfam" id="PF01712">
    <property type="entry name" value="dNK"/>
    <property type="match status" value="1"/>
</dbReference>
<accession>J3JYI7</accession>
<dbReference type="AlphaFoldDB" id="J3JYI7"/>
<dbReference type="Proteomes" id="UP000019118">
    <property type="component" value="Unassembled WGS sequence"/>
</dbReference>
<evidence type="ECO:0000256" key="1">
    <source>
        <dbReference type="ARBA" id="ARBA00007420"/>
    </source>
</evidence>
<evidence type="ECO:0000313" key="9">
    <source>
        <dbReference type="Proteomes" id="UP000019118"/>
    </source>
</evidence>
<organism evidence="5">
    <name type="scientific">Dendroctonus ponderosae</name>
    <name type="common">Mountain pine beetle</name>
    <dbReference type="NCBI Taxonomy" id="77166"/>
    <lineage>
        <taxon>Eukaryota</taxon>
        <taxon>Metazoa</taxon>
        <taxon>Ecdysozoa</taxon>
        <taxon>Arthropoda</taxon>
        <taxon>Hexapoda</taxon>
        <taxon>Insecta</taxon>
        <taxon>Pterygota</taxon>
        <taxon>Neoptera</taxon>
        <taxon>Endopterygota</taxon>
        <taxon>Coleoptera</taxon>
        <taxon>Polyphaga</taxon>
        <taxon>Cucujiformia</taxon>
        <taxon>Curculionidae</taxon>
        <taxon>Scolytinae</taxon>
        <taxon>Dendroctonus</taxon>
    </lineage>
</organism>
<dbReference type="EnsemblMetazoa" id="XM_019911320.1">
    <property type="protein sequence ID" value="XP_019766879.1"/>
    <property type="gene ID" value="LOC109542197"/>
</dbReference>
<dbReference type="EMBL" id="KB741176">
    <property type="protein sequence ID" value="ENN73204.1"/>
    <property type="molecule type" value="Genomic_DNA"/>
</dbReference>
<dbReference type="KEGG" id="dpa:109542197"/>